<dbReference type="Proteomes" id="UP000192276">
    <property type="component" value="Unassembled WGS sequence"/>
</dbReference>
<dbReference type="InterPro" id="IPR026341">
    <property type="entry name" value="T9SS_type_B"/>
</dbReference>
<proteinExistence type="predicted"/>
<dbReference type="InterPro" id="IPR035986">
    <property type="entry name" value="PKD_dom_sf"/>
</dbReference>
<dbReference type="STRING" id="550983.A4R26_05715"/>
<dbReference type="CDD" id="cd00146">
    <property type="entry name" value="PKD"/>
    <property type="match status" value="2"/>
</dbReference>
<dbReference type="EMBL" id="LWBP01000199">
    <property type="protein sequence ID" value="OQP56652.1"/>
    <property type="molecule type" value="Genomic_DNA"/>
</dbReference>
<dbReference type="SUPFAM" id="SSF49299">
    <property type="entry name" value="PKD domain"/>
    <property type="match status" value="4"/>
</dbReference>
<protein>
    <recommendedName>
        <fullName evidence="1">PKD domain-containing protein</fullName>
    </recommendedName>
</protein>
<comment type="caution">
    <text evidence="2">The sequence shown here is derived from an EMBL/GenBank/DDBJ whole genome shotgun (WGS) entry which is preliminary data.</text>
</comment>
<dbReference type="OrthoDB" id="5726170at2"/>
<accession>A0A1V9FEA1</accession>
<dbReference type="RefSeq" id="WP_081168897.1">
    <property type="nucleotide sequence ID" value="NZ_LWBP01000199.1"/>
</dbReference>
<evidence type="ECO:0000259" key="1">
    <source>
        <dbReference type="PROSITE" id="PS50093"/>
    </source>
</evidence>
<keyword evidence="3" id="KW-1185">Reference proteome</keyword>
<evidence type="ECO:0000313" key="2">
    <source>
        <dbReference type="EMBL" id="OQP56652.1"/>
    </source>
</evidence>
<gene>
    <name evidence="2" type="ORF">A4R26_05715</name>
</gene>
<name>A0A1V9FEA1_9BACT</name>
<evidence type="ECO:0000313" key="3">
    <source>
        <dbReference type="Proteomes" id="UP000192276"/>
    </source>
</evidence>
<organism evidence="2 3">
    <name type="scientific">Niastella populi</name>
    <dbReference type="NCBI Taxonomy" id="550983"/>
    <lineage>
        <taxon>Bacteria</taxon>
        <taxon>Pseudomonadati</taxon>
        <taxon>Bacteroidota</taxon>
        <taxon>Chitinophagia</taxon>
        <taxon>Chitinophagales</taxon>
        <taxon>Chitinophagaceae</taxon>
        <taxon>Niastella</taxon>
    </lineage>
</organism>
<dbReference type="InterPro" id="IPR025667">
    <property type="entry name" value="SprB_repeat"/>
</dbReference>
<dbReference type="InterPro" id="IPR013783">
    <property type="entry name" value="Ig-like_fold"/>
</dbReference>
<dbReference type="Pfam" id="PF18911">
    <property type="entry name" value="PKD_4"/>
    <property type="match status" value="2"/>
</dbReference>
<dbReference type="Pfam" id="PF13585">
    <property type="entry name" value="CHU_C"/>
    <property type="match status" value="1"/>
</dbReference>
<reference evidence="3" key="1">
    <citation type="submission" date="2016-04" db="EMBL/GenBank/DDBJ databases">
        <authorList>
            <person name="Chen L."/>
            <person name="Zhuang W."/>
            <person name="Wang G."/>
        </authorList>
    </citation>
    <scope>NUCLEOTIDE SEQUENCE [LARGE SCALE GENOMIC DNA]</scope>
    <source>
        <strain evidence="3">208</strain>
    </source>
</reference>
<dbReference type="AlphaFoldDB" id="A0A1V9FEA1"/>
<dbReference type="NCBIfam" id="TIGR04131">
    <property type="entry name" value="Bac_Flav_CTERM"/>
    <property type="match status" value="1"/>
</dbReference>
<dbReference type="InterPro" id="IPR000601">
    <property type="entry name" value="PKD_dom"/>
</dbReference>
<dbReference type="SMART" id="SM00089">
    <property type="entry name" value="PKD"/>
    <property type="match status" value="3"/>
</dbReference>
<dbReference type="PROSITE" id="PS50093">
    <property type="entry name" value="PKD"/>
    <property type="match status" value="2"/>
</dbReference>
<sequence length="819" mass="85169">MIKIGLHIGLLIGGLVIATGSLAQTYAPIAVSGFNQDAIAESGIDATTVTSTSLDLSSNIMYSTIFAAINGLGGGLPTNGTIVSGTKTWQLQPYTGNNVLYLSSGGSQPNTMVWGNLTLATPASFSVVNLLLFSTEGNSTINIVLNFTDGTTYNYGNPTIFDWFGGTGFVYSGYGRTARLNAPPYVTDGVSTNNPRFYQVDIPLSCADKKKTLQSITISFLSGTTAPSRLVALALAGVGYTPPVVTPAITQATCANANGSIGLTVTGGTGPYTYAWNTTPVQTTATATNLAAGAYSCTITEADNCTVNYSGTVTSPPVAMLTATANPAAVCAGDPVNLSVSASGGTVAAYTWNPGNVTGSSVSVTPAATATYTVSGTDNNGCAVSATVPVTVNTAPSSTFTVTPANTCLGITQTVTYTGNATGTATYNWFGFAGATVQSGSGQGPHTILFNSAASYNLQLQVTENGCVSTVTTNPVVISPPVTASFTVNEASVCSGSTITATYTGSGPGGATATWNWGGGTVQSGSGFGPYTVKYDKTGIISLSVNDGACMSNAPSVLITVLPKPVADFDPGSPAGCVPFSVTYNNKSQNSDSWRWDFGDGAGYSYSGFNSSYTYNNTGFYTVMLIATSQGKCSDTLVRTNLINVKTYPTAAFSTNPAENVPLELHEANFSFSNSSTGAVTYKWDFGDGGNSTITNASHQYQYPGNYTVTLHAYNDIGCEDTAVRQFMMVLPDKVLIIPNVFSPNGDGTNDTWEIAGLRNVANCSVEIFNRYGQQVYNSHGYSNPWDGSWKGKQVPVGTFYYVIKTVSRNYSGWVAVIR</sequence>
<dbReference type="Pfam" id="PF13573">
    <property type="entry name" value="SprB"/>
    <property type="match status" value="1"/>
</dbReference>
<feature type="domain" description="PKD" evidence="1">
    <location>
        <begin position="593"/>
        <end position="629"/>
    </location>
</feature>
<dbReference type="InterPro" id="IPR022409">
    <property type="entry name" value="PKD/Chitinase_dom"/>
</dbReference>
<dbReference type="Gene3D" id="2.60.40.10">
    <property type="entry name" value="Immunoglobulins"/>
    <property type="match status" value="5"/>
</dbReference>
<feature type="domain" description="PKD" evidence="1">
    <location>
        <begin position="667"/>
        <end position="718"/>
    </location>
</feature>